<evidence type="ECO:0000256" key="1">
    <source>
        <dbReference type="SAM" id="Phobius"/>
    </source>
</evidence>
<name>A0ABZ3HD68_9BACT</name>
<evidence type="ECO:0000313" key="3">
    <source>
        <dbReference type="EMBL" id="XAU16246.1"/>
    </source>
</evidence>
<feature type="domain" description="Fatty acid desaturase" evidence="2">
    <location>
        <begin position="40"/>
        <end position="287"/>
    </location>
</feature>
<dbReference type="RefSeq" id="WP_345973649.1">
    <property type="nucleotide sequence ID" value="NZ_CP147920.1"/>
</dbReference>
<dbReference type="EMBL" id="CP147920">
    <property type="protein sequence ID" value="XAU16246.1"/>
    <property type="molecule type" value="Genomic_DNA"/>
</dbReference>
<feature type="transmembrane region" description="Helical" evidence="1">
    <location>
        <begin position="20"/>
        <end position="37"/>
    </location>
</feature>
<keyword evidence="4" id="KW-1185">Reference proteome</keyword>
<keyword evidence="1" id="KW-0812">Transmembrane</keyword>
<keyword evidence="1" id="KW-0472">Membrane</keyword>
<evidence type="ECO:0000259" key="2">
    <source>
        <dbReference type="Pfam" id="PF00487"/>
    </source>
</evidence>
<accession>A0ABZ3HD68</accession>
<gene>
    <name evidence="3" type="ORF">WCY31_05935</name>
</gene>
<feature type="transmembrane region" description="Helical" evidence="1">
    <location>
        <begin position="166"/>
        <end position="183"/>
    </location>
</feature>
<keyword evidence="1" id="KW-1133">Transmembrane helix</keyword>
<feature type="transmembrane region" description="Helical" evidence="1">
    <location>
        <begin position="44"/>
        <end position="62"/>
    </location>
</feature>
<proteinExistence type="predicted"/>
<dbReference type="Proteomes" id="UP001447842">
    <property type="component" value="Chromosome"/>
</dbReference>
<dbReference type="Pfam" id="PF00487">
    <property type="entry name" value="FA_desaturase"/>
    <property type="match status" value="1"/>
</dbReference>
<dbReference type="InterPro" id="IPR005804">
    <property type="entry name" value="FA_desaturase_dom"/>
</dbReference>
<protein>
    <submittedName>
        <fullName evidence="3">Fatty acid desaturase</fullName>
    </submittedName>
</protein>
<organism evidence="3 4">
    <name type="scientific">Sulfurimonas diazotrophicus</name>
    <dbReference type="NCBI Taxonomy" id="3131939"/>
    <lineage>
        <taxon>Bacteria</taxon>
        <taxon>Pseudomonadati</taxon>
        <taxon>Campylobacterota</taxon>
        <taxon>Epsilonproteobacteria</taxon>
        <taxon>Campylobacterales</taxon>
        <taxon>Sulfurimonadaceae</taxon>
        <taxon>Sulfurimonas</taxon>
    </lineage>
</organism>
<evidence type="ECO:0000313" key="4">
    <source>
        <dbReference type="Proteomes" id="UP001447842"/>
    </source>
</evidence>
<sequence length="337" mass="39281">MKKATRLLRFEDAWLPNLAAWTYMLSAYVGGFAAILADSLWLNAAGVLLLAHGMVIAAYFIHECAHDSLFRLPINNHRFGEALLWICGASYSDYEAIRLKHVRHHLDRADVVSFDFRTRLLHYPKLLKTIQVLEWFYIPALEIMMHALVVVLPFVKESRRYLRRRVVTVLLLRIAFFGALASISLKVLLLYPLAYMIFLTVMRFMDVHQHTYDVHETLDFSREAQVKQYDRAFESRNTYSNLISEKYPWLNLLVLNFAYHNVHHDQQIQPWYRLPGLHAKLYGEDRTQVLMFSDLARSYHRYRVARVLNGDPADLDVKHDAGRTFIGVDGVSFLTAH</sequence>
<reference evidence="3 4" key="1">
    <citation type="submission" date="2024-03" db="EMBL/GenBank/DDBJ databases">
        <title>Sulfurimonas sp. HSL3-1.</title>
        <authorList>
            <person name="Wang S."/>
        </authorList>
    </citation>
    <scope>NUCLEOTIDE SEQUENCE [LARGE SCALE GENOMIC DNA]</scope>
    <source>
        <strain evidence="3 4">HSL3-1</strain>
    </source>
</reference>